<evidence type="ECO:0000313" key="3">
    <source>
        <dbReference type="Proteomes" id="UP000000226"/>
    </source>
</evidence>
<dbReference type="Gramene" id="ESW24870">
    <property type="protein sequence ID" value="ESW24870"/>
    <property type="gene ID" value="PHAVU_004G167800g"/>
</dbReference>
<proteinExistence type="predicted"/>
<accession>V7C6F0</accession>
<sequence>MWKDEGGNGLLIKIHSIIPGITGDFSVYRFDMDLTESDSRVQSTWSIDINGAEASSAFDYGKQIHAGGSVTNTQFILCGTGDIGSFIVLEQKKKKEEEERPYAVTLAHYFASSGRINDYSRKKIDVGLSVVVKIRAINGSLDVTVEGTDKHPAFGLRYLFEEAMRSKIWKPTLCPHCANIQKQSSMMTSQSDSDDRESVPVARRHGENQLNLKAVANSNYTENKNKYMFF</sequence>
<gene>
    <name evidence="2" type="ORF">PHAVU_004G167800g</name>
</gene>
<name>V7C6F0_PHAVU</name>
<evidence type="ECO:0000256" key="1">
    <source>
        <dbReference type="SAM" id="MobiDB-lite"/>
    </source>
</evidence>
<dbReference type="AlphaFoldDB" id="V7C6F0"/>
<feature type="region of interest" description="Disordered" evidence="1">
    <location>
        <begin position="184"/>
        <end position="208"/>
    </location>
</feature>
<dbReference type="OrthoDB" id="1430781at2759"/>
<dbReference type="Proteomes" id="UP000000226">
    <property type="component" value="Chromosome 4"/>
</dbReference>
<keyword evidence="3" id="KW-1185">Reference proteome</keyword>
<protein>
    <submittedName>
        <fullName evidence="2">Uncharacterized protein</fullName>
    </submittedName>
</protein>
<reference evidence="3" key="1">
    <citation type="journal article" date="2014" name="Nat. Genet.">
        <title>A reference genome for common bean and genome-wide analysis of dual domestications.</title>
        <authorList>
            <person name="Schmutz J."/>
            <person name="McClean P.E."/>
            <person name="Mamidi S."/>
            <person name="Wu G.A."/>
            <person name="Cannon S.B."/>
            <person name="Grimwood J."/>
            <person name="Jenkins J."/>
            <person name="Shu S."/>
            <person name="Song Q."/>
            <person name="Chavarro C."/>
            <person name="Torres-Torres M."/>
            <person name="Geffroy V."/>
            <person name="Moghaddam S.M."/>
            <person name="Gao D."/>
            <person name="Abernathy B."/>
            <person name="Barry K."/>
            <person name="Blair M."/>
            <person name="Brick M.A."/>
            <person name="Chovatia M."/>
            <person name="Gepts P."/>
            <person name="Goodstein D.M."/>
            <person name="Gonzales M."/>
            <person name="Hellsten U."/>
            <person name="Hyten D.L."/>
            <person name="Jia G."/>
            <person name="Kelly J.D."/>
            <person name="Kudrna D."/>
            <person name="Lee R."/>
            <person name="Richard M.M."/>
            <person name="Miklas P.N."/>
            <person name="Osorno J.M."/>
            <person name="Rodrigues J."/>
            <person name="Thareau V."/>
            <person name="Urrea C.A."/>
            <person name="Wang M."/>
            <person name="Yu Y."/>
            <person name="Zhang M."/>
            <person name="Wing R.A."/>
            <person name="Cregan P.B."/>
            <person name="Rokhsar D.S."/>
            <person name="Jackson S.A."/>
        </authorList>
    </citation>
    <scope>NUCLEOTIDE SEQUENCE [LARGE SCALE GENOMIC DNA]</scope>
    <source>
        <strain evidence="3">cv. G19833</strain>
    </source>
</reference>
<dbReference type="EMBL" id="CM002291">
    <property type="protein sequence ID" value="ESW24870.1"/>
    <property type="molecule type" value="Genomic_DNA"/>
</dbReference>
<organism evidence="2 3">
    <name type="scientific">Phaseolus vulgaris</name>
    <name type="common">Kidney bean</name>
    <name type="synonym">French bean</name>
    <dbReference type="NCBI Taxonomy" id="3885"/>
    <lineage>
        <taxon>Eukaryota</taxon>
        <taxon>Viridiplantae</taxon>
        <taxon>Streptophyta</taxon>
        <taxon>Embryophyta</taxon>
        <taxon>Tracheophyta</taxon>
        <taxon>Spermatophyta</taxon>
        <taxon>Magnoliopsida</taxon>
        <taxon>eudicotyledons</taxon>
        <taxon>Gunneridae</taxon>
        <taxon>Pentapetalae</taxon>
        <taxon>rosids</taxon>
        <taxon>fabids</taxon>
        <taxon>Fabales</taxon>
        <taxon>Fabaceae</taxon>
        <taxon>Papilionoideae</taxon>
        <taxon>50 kb inversion clade</taxon>
        <taxon>NPAAA clade</taxon>
        <taxon>indigoferoid/millettioid clade</taxon>
        <taxon>Phaseoleae</taxon>
        <taxon>Phaseolus</taxon>
    </lineage>
</organism>
<evidence type="ECO:0000313" key="2">
    <source>
        <dbReference type="EMBL" id="ESW24870.1"/>
    </source>
</evidence>